<reference evidence="2" key="10">
    <citation type="submission" date="2010-01" db="EMBL/GenBank/DDBJ databases">
        <authorList>
            <person name="Carlson J."/>
            <person name="Booth B."/>
            <person name="Frise E."/>
            <person name="Sandler J."/>
            <person name="Wan K."/>
            <person name="Yu C."/>
            <person name="Celniker S."/>
        </authorList>
    </citation>
    <scope>NUCLEOTIDE SEQUENCE</scope>
</reference>
<dbReference type="RefSeq" id="NP_001263020.1">
    <property type="nucleotide sequence ID" value="NM_001276091.1"/>
</dbReference>
<gene>
    <name evidence="3 4" type="primary">tau</name>
    <name evidence="3" type="synonym">BcDNA:RE16764</name>
    <name evidence="3" type="synonym">CG12881</name>
    <name evidence="3" type="synonym">CG31057</name>
    <name evidence="3" type="synonym">CG31058</name>
    <name evidence="3" type="synonym">CG34294</name>
    <name evidence="3" type="synonym">CG5606</name>
    <name evidence="3" type="synonym">d-tau</name>
    <name evidence="3" type="synonym">Dmel\CG45110</name>
    <name evidence="3" type="synonym">dTAU</name>
    <name evidence="3" type="synonym">dTau</name>
    <name evidence="3" type="synonym">dtau</name>
    <name evidence="3" type="synonym">tao</name>
    <name evidence="3" type="synonym">Tau</name>
    <name evidence="2" type="synonym">tau-RA</name>
    <name evidence="3 4" type="ORF">CG45110</name>
    <name evidence="3" type="ORF">Dmel_CG45110</name>
</gene>
<reference evidence="3" key="15">
    <citation type="submission" date="2024-06" db="EMBL/GenBank/DDBJ databases">
        <title>Drosophila melanogaster release 4 sequence.</title>
        <authorList>
            <consortium name="Berkeley Drosophila Genome Project"/>
            <person name="Celniker S."/>
            <person name="Carlson J."/>
            <person name="Wan K."/>
            <person name="Pfeiffer B."/>
            <person name="Frise E."/>
            <person name="George R."/>
            <person name="Hoskins R."/>
            <person name="Stapleton M."/>
            <person name="Pacleb J."/>
            <person name="Park S."/>
            <person name="Svirskas R."/>
            <person name="Smith E."/>
            <person name="Yu C."/>
            <person name="Rubin G."/>
        </authorList>
    </citation>
    <scope>NUCLEOTIDE SEQUENCE</scope>
</reference>
<protein>
    <submittedName>
        <fullName evidence="2">MIP17104p</fullName>
    </submittedName>
    <submittedName>
        <fullName evidence="3">Tau, isoform E</fullName>
    </submittedName>
</protein>
<dbReference type="FlyBase" id="FBgn0266579">
    <property type="gene designation" value="tau"/>
</dbReference>
<dbReference type="GO" id="GO:0030424">
    <property type="term" value="C:axon"/>
    <property type="evidence" value="ECO:0000314"/>
    <property type="project" value="FlyBase"/>
</dbReference>
<evidence type="ECO:0000313" key="5">
    <source>
        <dbReference type="Proteomes" id="UP000000803"/>
    </source>
</evidence>
<reference evidence="5" key="4">
    <citation type="journal article" date="2002" name="Genome Biol.">
        <title>The transposable elements of the Drosophila melanogaster euchromatin: a genomics perspective.</title>
        <authorList>
            <person name="Kaminker J.S."/>
            <person name="Bergman C.M."/>
            <person name="Kronmiller B."/>
            <person name="Carlson J."/>
            <person name="Svirskas R."/>
            <person name="Patel S."/>
            <person name="Frise E."/>
            <person name="Wheeler D.A."/>
            <person name="Lewis S.E."/>
            <person name="Rubin G.M."/>
            <person name="Ashburner M."/>
            <person name="Celniker S.E."/>
        </authorList>
    </citation>
    <scope>NUCLEOTIDE SEQUENCE [LARGE SCALE GENOMIC DNA]</scope>
    <source>
        <strain evidence="5">Berkeley</strain>
    </source>
</reference>
<dbReference type="GeneID" id="326116"/>
<reference evidence="3 5" key="9">
    <citation type="journal article" date="2007" name="Science">
        <title>Sequence finishing and mapping of Drosophila melanogaster heterochromatin.</title>
        <authorList>
            <person name="Hoskins R.A."/>
            <person name="Carlson J.W."/>
            <person name="Kennedy C."/>
            <person name="Acevedo D."/>
            <person name="Evans-Holm M."/>
            <person name="Frise E."/>
            <person name="Wan K.H."/>
            <person name="Park S."/>
            <person name="Mendez-Lago M."/>
            <person name="Rossi F."/>
            <person name="Villasante A."/>
            <person name="Dimitri P."/>
            <person name="Karpen G.H."/>
            <person name="Celniker S.E."/>
        </authorList>
    </citation>
    <scope>NUCLEOTIDE SEQUENCE [LARGE SCALE GENOMIC DNA]</scope>
    <source>
        <strain evidence="5">Berkeley</strain>
    </source>
</reference>
<feature type="compositionally biased region" description="Pro residues" evidence="1">
    <location>
        <begin position="43"/>
        <end position="55"/>
    </location>
</feature>
<dbReference type="AlphaFoldDB" id="D3DMW4"/>
<reference evidence="3 5" key="8">
    <citation type="journal article" date="2007" name="Science">
        <title>The Release 5.1 annotation of Drosophila melanogaster heterochromatin.</title>
        <authorList>
            <person name="Smith C.D."/>
            <person name="Shu S."/>
            <person name="Mungall C.J."/>
            <person name="Karpen G.H."/>
        </authorList>
    </citation>
    <scope>NUCLEOTIDE SEQUENCE [LARGE SCALE GENOMIC DNA]</scope>
    <source>
        <strain evidence="5">Berkeley</strain>
    </source>
</reference>
<dbReference type="VEuPathDB" id="VectorBase:FBgn0266579"/>
<feature type="compositionally biased region" description="Low complexity" evidence="1">
    <location>
        <begin position="56"/>
        <end position="74"/>
    </location>
</feature>
<reference evidence="3" key="7">
    <citation type="submission" date="2006-08" db="EMBL/GenBank/DDBJ databases">
        <authorList>
            <person name="Celniker S."/>
            <person name="Carlson J."/>
            <person name="Wan K."/>
            <person name="Frise E."/>
            <person name="Hoskins R."/>
            <person name="Park S."/>
            <person name="Svirskas R."/>
            <person name="Rubin G."/>
        </authorList>
    </citation>
    <scope>NUCLEOTIDE SEQUENCE</scope>
</reference>
<dbReference type="EMBL" id="AE014297">
    <property type="protein sequence ID" value="AGB96400.1"/>
    <property type="molecule type" value="Genomic_DNA"/>
</dbReference>
<reference evidence="3 5" key="1">
    <citation type="journal article" date="2000" name="Science">
        <title>The genome sequence of Drosophila melanogaster.</title>
        <authorList>
            <person name="Adams M.D."/>
            <person name="Celniker S.E."/>
            <person name="Holt R.A."/>
            <person name="Evans C.A."/>
            <person name="Gocayne J.D."/>
            <person name="Amanatides P.G."/>
            <person name="Scherer S.E."/>
            <person name="Li P.W."/>
            <person name="Hoskins R.A."/>
            <person name="Galle R.F."/>
            <person name="George R.A."/>
            <person name="Lewis S.E."/>
            <person name="Richards S."/>
            <person name="Ashburner M."/>
            <person name="Henderson S.N."/>
            <person name="Sutton G.G."/>
            <person name="Wortman J.R."/>
            <person name="Yandell M.D."/>
            <person name="Zhang Q."/>
            <person name="Chen L.X."/>
            <person name="Brandon R.C."/>
            <person name="Rogers Y.H."/>
            <person name="Blazej R.G."/>
            <person name="Champe M."/>
            <person name="Pfeiffer B.D."/>
            <person name="Wan K.H."/>
            <person name="Doyle C."/>
            <person name="Baxter E.G."/>
            <person name="Helt G."/>
            <person name="Nelson C.R."/>
            <person name="Gabor G.L."/>
            <person name="Abril J.F."/>
            <person name="Agbayani A."/>
            <person name="An H.J."/>
            <person name="Andrews-Pfannkoch C."/>
            <person name="Baldwin D."/>
            <person name="Ballew R.M."/>
            <person name="Basu A."/>
            <person name="Baxendale J."/>
            <person name="Bayraktaroglu L."/>
            <person name="Beasley E.M."/>
            <person name="Beeson K.Y."/>
            <person name="Benos P.V."/>
            <person name="Berman B.P."/>
            <person name="Bhandari D."/>
            <person name="Bolshakov S."/>
            <person name="Borkova D."/>
            <person name="Botchan M.R."/>
            <person name="Bouck J."/>
            <person name="Brokstein P."/>
            <person name="Brottier P."/>
            <person name="Burtis K.C."/>
            <person name="Busam D.A."/>
            <person name="Butler H."/>
            <person name="Cadieu E."/>
            <person name="Center A."/>
            <person name="Chandra I."/>
            <person name="Cherry J.M."/>
            <person name="Cawley S."/>
            <person name="Dahlke C."/>
            <person name="Davenport L.B."/>
            <person name="Davies P."/>
            <person name="de Pablos B."/>
            <person name="Delcher A."/>
            <person name="Deng Z."/>
            <person name="Mays A.D."/>
            <person name="Dew I."/>
            <person name="Dietz S.M."/>
            <person name="Dodson K."/>
            <person name="Doup L.E."/>
            <person name="Downes M."/>
            <person name="Dugan-Rocha S."/>
            <person name="Dunkov B.C."/>
            <person name="Dunn P."/>
            <person name="Durbin K.J."/>
            <person name="Evangelista C.C."/>
            <person name="Ferraz C."/>
            <person name="Ferriera S."/>
            <person name="Fleischmann W."/>
            <person name="Fosler C."/>
            <person name="Gabrielian A.E."/>
            <person name="Garg N.S."/>
            <person name="Gelbart W.M."/>
            <person name="Glasser K."/>
            <person name="Glodek A."/>
            <person name="Gong F."/>
            <person name="Gorrell J.H."/>
            <person name="Gu Z."/>
            <person name="Guan P."/>
            <person name="Harris M."/>
            <person name="Harris N.L."/>
            <person name="Harvey D."/>
            <person name="Heiman T.J."/>
            <person name="Hernandez J.R."/>
            <person name="Houck J."/>
            <person name="Hostin D."/>
            <person name="Houston K.A."/>
            <person name="Howland T.J."/>
            <person name="Wei M.H."/>
            <person name="Ibegwam C."/>
            <person name="Jalali M."/>
            <person name="Kalush F."/>
            <person name="Karpen G.H."/>
            <person name="Ke Z."/>
            <person name="Kennison J.A."/>
            <person name="Ketchum K.A."/>
            <person name="Kimmel B.E."/>
            <person name="Kodira C.D."/>
            <person name="Kraft C."/>
            <person name="Kravitz S."/>
            <person name="Kulp D."/>
            <person name="Lai Z."/>
            <person name="Lasko P."/>
            <person name="Lei Y."/>
            <person name="Levitsky A.A."/>
            <person name="Li J."/>
            <person name="Li Z."/>
            <person name="Liang Y."/>
            <person name="Lin X."/>
            <person name="Liu X."/>
            <person name="Mattei B."/>
            <person name="McIntosh T.C."/>
            <person name="McLeod M.P."/>
            <person name="McPherson D."/>
            <person name="Merkulov G."/>
            <person name="Milshina N.V."/>
            <person name="Mobarry C."/>
            <person name="Morris J."/>
            <person name="Moshrefi A."/>
            <person name="Mount S.M."/>
            <person name="Moy M."/>
            <person name="Murphy B."/>
            <person name="Murphy L."/>
            <person name="Muzny D.M."/>
            <person name="Nelson D.L."/>
            <person name="Nelson D.R."/>
            <person name="Nelson K.A."/>
            <person name="Nixon K."/>
            <person name="Nusskern D.R."/>
            <person name="Pacleb J.M."/>
            <person name="Palazzolo M."/>
            <person name="Pittman G.S."/>
            <person name="Pan S."/>
            <person name="Pollard J."/>
            <person name="Puri V."/>
            <person name="Reese M.G."/>
            <person name="Reinert K."/>
            <person name="Remington K."/>
            <person name="Saunders R.D."/>
            <person name="Scheeler F."/>
            <person name="Shen H."/>
            <person name="Shue B.C."/>
            <person name="Siden-Kiamos I."/>
            <person name="Simpson M."/>
            <person name="Skupski M.P."/>
            <person name="Smith T."/>
            <person name="Spier E."/>
            <person name="Spradling A.C."/>
            <person name="Stapleton M."/>
            <person name="Strong R."/>
            <person name="Sun E."/>
            <person name="Svirskas R."/>
            <person name="Tector C."/>
            <person name="Turner R."/>
            <person name="Venter E."/>
            <person name="Wang A.H."/>
            <person name="Wang X."/>
            <person name="Wang Z.Y."/>
            <person name="Wassarman D.A."/>
            <person name="Weinstock G.M."/>
            <person name="Weissenbach J."/>
            <person name="Williams S.M."/>
            <person name="WoodageT"/>
            <person name="Worley K.C."/>
            <person name="Wu D."/>
            <person name="Yang S."/>
            <person name="Yao Q.A."/>
            <person name="Ye J."/>
            <person name="Yeh R.F."/>
            <person name="Zaveri J.S."/>
            <person name="Zhan M."/>
            <person name="Zhang G."/>
            <person name="Zhao Q."/>
            <person name="Zheng L."/>
            <person name="Zheng X.H."/>
            <person name="Zhong F.N."/>
            <person name="Zhong W."/>
            <person name="Zhou X."/>
            <person name="Zhu S."/>
            <person name="Zhu X."/>
            <person name="Smith H.O."/>
            <person name="Gibbs R.A."/>
            <person name="Myers E.W."/>
            <person name="Rubin G.M."/>
            <person name="Venter J.C."/>
        </authorList>
    </citation>
    <scope>NUCLEOTIDE SEQUENCE [LARGE SCALE GENOMIC DNA]</scope>
    <source>
        <strain evidence="5">Berkeley</strain>
    </source>
</reference>
<organism evidence="2">
    <name type="scientific">Drosophila melanogaster</name>
    <name type="common">Fruit fly</name>
    <dbReference type="NCBI Taxonomy" id="7227"/>
    <lineage>
        <taxon>Eukaryota</taxon>
        <taxon>Metazoa</taxon>
        <taxon>Ecdysozoa</taxon>
        <taxon>Arthropoda</taxon>
        <taxon>Hexapoda</taxon>
        <taxon>Insecta</taxon>
        <taxon>Pterygota</taxon>
        <taxon>Neoptera</taxon>
        <taxon>Endopterygota</taxon>
        <taxon>Diptera</taxon>
        <taxon>Brachycera</taxon>
        <taxon>Muscomorpha</taxon>
        <taxon>Ephydroidea</taxon>
        <taxon>Drosophilidae</taxon>
        <taxon>Drosophila</taxon>
        <taxon>Sophophora</taxon>
    </lineage>
</organism>
<dbReference type="GO" id="GO:0030425">
    <property type="term" value="C:dendrite"/>
    <property type="evidence" value="ECO:0000314"/>
    <property type="project" value="FlyBase"/>
</dbReference>
<reference evidence="5" key="3">
    <citation type="journal article" date="2002" name="Genome Biol.">
        <title>Annotation of the Drosophila melanogaster euchromatic genome: a systematic review.</title>
        <authorList>
            <person name="Misra S."/>
            <person name="Crosby M.A."/>
            <person name="Mungall C.J."/>
            <person name="Matthews B.B."/>
            <person name="Campbell K.S."/>
            <person name="Hradecky P."/>
            <person name="Huang Y."/>
            <person name="Kaminker J.S."/>
            <person name="Millburn G.H."/>
            <person name="Prochnik S.E."/>
            <person name="Smith C.D."/>
            <person name="Tupy J.L."/>
            <person name="Whitfied E.J."/>
            <person name="Bayraktaroglu L."/>
            <person name="Berman B.P."/>
            <person name="Bettencourt B.R."/>
            <person name="Celniker S.E."/>
            <person name="de Grey A.D."/>
            <person name="Drysdale R.A."/>
            <person name="Harris N.L."/>
            <person name="Richter J."/>
            <person name="Russo S."/>
            <person name="Schroeder A.J."/>
            <person name="Shu S.Q."/>
            <person name="Stapleton M."/>
            <person name="Yamada C."/>
            <person name="Ashburner M."/>
            <person name="Gelbart W.M."/>
            <person name="Rubin G.M."/>
            <person name="Lewis S.E."/>
        </authorList>
    </citation>
    <scope>GENOME REANNOTATION</scope>
    <source>
        <strain evidence="5">Berkeley</strain>
    </source>
</reference>
<dbReference type="GO" id="GO:0000226">
    <property type="term" value="P:microtubule cytoskeleton organization"/>
    <property type="evidence" value="ECO:0000315"/>
    <property type="project" value="FlyBase"/>
</dbReference>
<reference evidence="3 5" key="5">
    <citation type="journal article" date="2002" name="Genome Biol.">
        <title>Heterochromatic sequences in a Drosophila whole-genome shotgun assembly.</title>
        <authorList>
            <person name="Hoskins R.A."/>
            <person name="Smith C.D."/>
            <person name="Carlson J.W."/>
            <person name="Carvalho A.B."/>
            <person name="Halpern A."/>
            <person name="Kaminker J.S."/>
            <person name="Kennedy C."/>
            <person name="Mungall C.J."/>
            <person name="Sullivan B.A."/>
            <person name="Sutton G.G."/>
            <person name="Yasuhara J.C."/>
            <person name="Wakimoto B.T."/>
            <person name="Myers E.W."/>
            <person name="Celniker S.E."/>
            <person name="Rubin G.M."/>
            <person name="Karpen G.H."/>
        </authorList>
    </citation>
    <scope>NUCLEOTIDE SEQUENCE [LARGE SCALE GENOMIC DNA]</scope>
    <source>
        <strain evidence="5">Berkeley</strain>
    </source>
</reference>
<reference evidence="3" key="14">
    <citation type="submission" date="2023-12" db="EMBL/GenBank/DDBJ databases">
        <authorList>
            <consortium name="FlyBase"/>
        </authorList>
    </citation>
    <scope>NUCLEOTIDE SEQUENCE</scope>
</reference>
<sequence>MADVLEKSSLLDAVPPLGDPHPPLPHQQLQQEAAAAAAANAAPPAPPQQQQPPPHQLQQQQPQQQQLQQKPANARANQDQKESSGNQTNSVLE</sequence>
<dbReference type="AGR" id="FB:FBgn0266579"/>
<dbReference type="OrthoDB" id="9378527at2759"/>
<dbReference type="EMBL" id="BT120280">
    <property type="protein sequence ID" value="ADC27650.1"/>
    <property type="molecule type" value="mRNA"/>
</dbReference>
<dbReference type="CTD" id="326116"/>
<reference evidence="3" key="13">
    <citation type="journal article" date="2015" name="Genome Res.">
        <title>The Release 6 reference sequence of the Drosophila melanogaster genome.</title>
        <authorList>
            <person name="Hoskins R.A."/>
            <person name="Carlson J.W."/>
            <person name="Wan K.H."/>
            <person name="Park S."/>
            <person name="Mendez I."/>
            <person name="Galle S.E."/>
            <person name="Booth B.W."/>
            <person name="Pfeiffer B.D."/>
            <person name="George R.A."/>
            <person name="Svirskas R."/>
            <person name="Krzywinski M."/>
            <person name="Schein J."/>
            <person name="Accardo M.C."/>
            <person name="Damia E."/>
            <person name="Messina G."/>
            <person name="Mendez-Lago M."/>
            <person name="de Pablos B."/>
            <person name="Demakova O.V."/>
            <person name="Andreyeva E.N."/>
            <person name="Boldyreva L.V."/>
            <person name="Marra M."/>
            <person name="Carvalho A.B."/>
            <person name="Dimitri P."/>
            <person name="Villasante A."/>
            <person name="Zhimulev I.F."/>
            <person name="Rubin G.M."/>
            <person name="Karpen G.H."/>
            <person name="Celniker S.E."/>
        </authorList>
    </citation>
    <scope>NUCLEOTIDE SEQUENCE</scope>
</reference>
<reference evidence="3" key="12">
    <citation type="journal article" date="2015" name="G3 (Bethesda)">
        <title>Gene Model Annotations for Drosophila melanogaster: The Rule-Benders.</title>
        <authorList>
            <consortium name="FlyBase Consortium"/>
            <person name="Crosby M.A."/>
            <person name="Gramates L.S."/>
            <person name="Dos Santos G."/>
            <person name="Matthews B.B."/>
            <person name="St Pierre S.E."/>
            <person name="Zhou P."/>
            <person name="Schroeder A.J."/>
            <person name="Falls K."/>
            <person name="Emmert D.B."/>
            <person name="Russo S.M."/>
            <person name="Gelbart W.M."/>
            <person name="null"/>
        </authorList>
    </citation>
    <scope>NUCLEOTIDE SEQUENCE</scope>
</reference>
<dbReference type="GO" id="GO:0061541">
    <property type="term" value="P:rhabdomere morphogenesis"/>
    <property type="evidence" value="ECO:0000315"/>
    <property type="project" value="FlyBase"/>
</dbReference>
<feature type="region of interest" description="Disordered" evidence="1">
    <location>
        <begin position="1"/>
        <end position="93"/>
    </location>
</feature>
<keyword evidence="5" id="KW-1185">Reference proteome</keyword>
<dbReference type="BioGRID-ORCS" id="326116">
    <property type="hits" value="0 hits in 3 CRISPR screens"/>
</dbReference>
<reference evidence="3" key="11">
    <citation type="journal article" date="2015" name="G3 (Bethesda)">
        <title>Gene Model Annotations for Drosophila melanogaster: Impact of High-Throughput Data.</title>
        <authorList>
            <consortium name="FlyBase Consortium"/>
            <person name="Matthews B.B."/>
            <person name="Dos Santos G."/>
            <person name="Crosby M.A."/>
            <person name="Emmert D.B."/>
            <person name="St Pierre S.E."/>
            <person name="Gramates L.S."/>
            <person name="Zhou P."/>
            <person name="Schroeder A.J."/>
            <person name="Falls K."/>
            <person name="Strelets V."/>
            <person name="Russo S.M."/>
            <person name="Gelbart W.M."/>
            <person name="null"/>
        </authorList>
    </citation>
    <scope>NUCLEOTIDE SEQUENCE</scope>
</reference>
<evidence type="ECO:0000313" key="2">
    <source>
        <dbReference type="EMBL" id="ADC27650.1"/>
    </source>
</evidence>
<dbReference type="HOGENOM" id="CLU_181010_0_0_1"/>
<dbReference type="DNASU" id="326116"/>
<proteinExistence type="evidence at transcript level"/>
<evidence type="ECO:0000313" key="4">
    <source>
        <dbReference type="FlyBase" id="FBgn0266579"/>
    </source>
</evidence>
<dbReference type="ExpressionAtlas" id="D3DMW4">
    <property type="expression patterns" value="baseline and differential"/>
</dbReference>
<evidence type="ECO:0000256" key="1">
    <source>
        <dbReference type="SAM" id="MobiDB-lite"/>
    </source>
</evidence>
<dbReference type="Proteomes" id="UP000000803">
    <property type="component" value="Chromosome 3R"/>
</dbReference>
<feature type="compositionally biased region" description="Low complexity" evidence="1">
    <location>
        <begin position="26"/>
        <end position="42"/>
    </location>
</feature>
<accession>D3DMW4</accession>
<feature type="compositionally biased region" description="Polar residues" evidence="1">
    <location>
        <begin position="83"/>
        <end position="93"/>
    </location>
</feature>
<dbReference type="Bgee" id="FBgn0266579">
    <property type="expression patterns" value="Expressed in scolopidial neuron (Drosophila) in post-embryonic organism and 261 other cell types or tissues"/>
</dbReference>
<evidence type="ECO:0000313" key="3">
    <source>
        <dbReference type="EMBL" id="AGB96400.1"/>
    </source>
</evidence>
<reference evidence="5" key="2">
    <citation type="journal article" date="2002" name="Genome Biol.">
        <title>Finishing a whole-genome shotgun: release 3 of the Drosophila melanogaster euchromatic genome sequence.</title>
        <authorList>
            <person name="Celniker S.E."/>
            <person name="Wheeler D.A."/>
            <person name="Kronmiller B."/>
            <person name="Carlson J.W."/>
            <person name="Halpern A."/>
            <person name="Patel S."/>
            <person name="Adams M."/>
            <person name="Champe M."/>
            <person name="Dugan S.P."/>
            <person name="Frise E."/>
            <person name="Hodgson A."/>
            <person name="George R.A."/>
            <person name="Hoskins R.A."/>
            <person name="Laverty T."/>
            <person name="Muzny D.M."/>
            <person name="Nelson C.R."/>
            <person name="Pacleb J.M."/>
            <person name="Park S."/>
            <person name="Pfeiffer B.D."/>
            <person name="Richards S."/>
            <person name="Sodergren E.J."/>
            <person name="Svirskas R."/>
            <person name="Tabor P.E."/>
            <person name="Wan K."/>
            <person name="Stapleton M."/>
            <person name="Sutton G.G."/>
            <person name="Venter C."/>
            <person name="Weinstock G."/>
            <person name="Scherer S.E."/>
            <person name="Myers E.W."/>
            <person name="Gibbs R.A."/>
            <person name="Rubin G.M."/>
        </authorList>
    </citation>
    <scope>NUCLEOTIDE SEQUENCE [LARGE SCALE GENOMIC DNA]</scope>
    <source>
        <strain evidence="5">Berkeley</strain>
    </source>
</reference>
<name>D3DMW4_DROME</name>
<reference evidence="3 5" key="6">
    <citation type="journal article" date="2005" name="PLoS Comput. Biol.">
        <title>Combined evidence annotation of transposable elements in genome sequences.</title>
        <authorList>
            <person name="Quesneville H."/>
            <person name="Bergman C.M."/>
            <person name="Andrieu O."/>
            <person name="Autard D."/>
            <person name="Nouaud D."/>
            <person name="Ashburner M."/>
            <person name="Anxolabehere D."/>
        </authorList>
    </citation>
    <scope>NUCLEOTIDE SEQUENCE [LARGE SCALE GENOMIC DNA]</scope>
    <source>
        <strain evidence="5">Berkeley</strain>
    </source>
</reference>